<comment type="caution">
    <text evidence="2">The sequence shown here is derived from an EMBL/GenBank/DDBJ whole genome shotgun (WGS) entry which is preliminary data.</text>
</comment>
<keyword evidence="3" id="KW-1185">Reference proteome</keyword>
<accession>A0ABR4CEA4</accession>
<proteinExistence type="predicted"/>
<dbReference type="InterPro" id="IPR001031">
    <property type="entry name" value="Thioesterase"/>
</dbReference>
<protein>
    <recommendedName>
        <fullName evidence="1">Carrier domain-containing protein</fullName>
    </recommendedName>
</protein>
<dbReference type="Proteomes" id="UP001595075">
    <property type="component" value="Unassembled WGS sequence"/>
</dbReference>
<dbReference type="Gene3D" id="1.10.1200.10">
    <property type="entry name" value="ACP-like"/>
    <property type="match status" value="1"/>
</dbReference>
<dbReference type="SUPFAM" id="SSF47336">
    <property type="entry name" value="ACP-like"/>
    <property type="match status" value="1"/>
</dbReference>
<evidence type="ECO:0000259" key="1">
    <source>
        <dbReference type="PROSITE" id="PS50075"/>
    </source>
</evidence>
<evidence type="ECO:0000313" key="3">
    <source>
        <dbReference type="Proteomes" id="UP001595075"/>
    </source>
</evidence>
<name>A0ABR4CEA4_9HELO</name>
<reference evidence="2 3" key="1">
    <citation type="journal article" date="2024" name="Commun. Biol.">
        <title>Comparative genomic analysis of thermophilic fungi reveals convergent evolutionary adaptations and gene losses.</title>
        <authorList>
            <person name="Steindorff A.S."/>
            <person name="Aguilar-Pontes M.V."/>
            <person name="Robinson A.J."/>
            <person name="Andreopoulos B."/>
            <person name="LaButti K."/>
            <person name="Kuo A."/>
            <person name="Mondo S."/>
            <person name="Riley R."/>
            <person name="Otillar R."/>
            <person name="Haridas S."/>
            <person name="Lipzen A."/>
            <person name="Grimwood J."/>
            <person name="Schmutz J."/>
            <person name="Clum A."/>
            <person name="Reid I.D."/>
            <person name="Moisan M.C."/>
            <person name="Butler G."/>
            <person name="Nguyen T.T.M."/>
            <person name="Dewar K."/>
            <person name="Conant G."/>
            <person name="Drula E."/>
            <person name="Henrissat B."/>
            <person name="Hansel C."/>
            <person name="Singer S."/>
            <person name="Hutchinson M.I."/>
            <person name="de Vries R.P."/>
            <person name="Natvig D.O."/>
            <person name="Powell A.J."/>
            <person name="Tsang A."/>
            <person name="Grigoriev I.V."/>
        </authorList>
    </citation>
    <scope>NUCLEOTIDE SEQUENCE [LARGE SCALE GENOMIC DNA]</scope>
    <source>
        <strain evidence="2 3">CBS 494.80</strain>
    </source>
</reference>
<sequence>MIIDGYDEQHFVSPSTDTEIAPVKMCSELFGASTARISINNDLFTLGASSVNILTLKRHLQYRLGVSVPITYFFSNLILRDLARSITDLLPKTTCTDLKSEPASASAYDPVVVLNPTLAVQKLRSVYALRARGFDPSDGGFYMSMSEIIQNYLSGIKSVGYSFGSILTFEITKTLQASGEEVKFLGTLDNHLASSIELKVAARDHDMEGMLKRMDVFYTGPLIWLVKAKGTEEWRRDFIGMWHELVEDAQYYEVKGTIEP</sequence>
<evidence type="ECO:0000313" key="2">
    <source>
        <dbReference type="EMBL" id="KAL2067791.1"/>
    </source>
</evidence>
<dbReference type="PROSITE" id="PS50075">
    <property type="entry name" value="CARRIER"/>
    <property type="match status" value="1"/>
</dbReference>
<dbReference type="SUPFAM" id="SSF53474">
    <property type="entry name" value="alpha/beta-Hydrolases"/>
    <property type="match status" value="1"/>
</dbReference>
<dbReference type="InterPro" id="IPR029058">
    <property type="entry name" value="AB_hydrolase_fold"/>
</dbReference>
<gene>
    <name evidence="2" type="ORF">VTL71DRAFT_15887</name>
</gene>
<dbReference type="EMBL" id="JAZHXI010000009">
    <property type="protein sequence ID" value="KAL2067791.1"/>
    <property type="molecule type" value="Genomic_DNA"/>
</dbReference>
<organism evidence="2 3">
    <name type="scientific">Oculimacula yallundae</name>
    <dbReference type="NCBI Taxonomy" id="86028"/>
    <lineage>
        <taxon>Eukaryota</taxon>
        <taxon>Fungi</taxon>
        <taxon>Dikarya</taxon>
        <taxon>Ascomycota</taxon>
        <taxon>Pezizomycotina</taxon>
        <taxon>Leotiomycetes</taxon>
        <taxon>Helotiales</taxon>
        <taxon>Ploettnerulaceae</taxon>
        <taxon>Oculimacula</taxon>
    </lineage>
</organism>
<dbReference type="InterPro" id="IPR009081">
    <property type="entry name" value="PP-bd_ACP"/>
</dbReference>
<feature type="domain" description="Carrier" evidence="1">
    <location>
        <begin position="13"/>
        <end position="90"/>
    </location>
</feature>
<dbReference type="InterPro" id="IPR036736">
    <property type="entry name" value="ACP-like_sf"/>
</dbReference>
<dbReference type="Pfam" id="PF00550">
    <property type="entry name" value="PP-binding"/>
    <property type="match status" value="1"/>
</dbReference>
<dbReference type="Pfam" id="PF00975">
    <property type="entry name" value="Thioesterase"/>
    <property type="match status" value="1"/>
</dbReference>
<dbReference type="Gene3D" id="3.40.50.1820">
    <property type="entry name" value="alpha/beta hydrolase"/>
    <property type="match status" value="1"/>
</dbReference>